<keyword evidence="6 19" id="KW-0812">Transmembrane</keyword>
<feature type="binding site" evidence="17">
    <location>
        <position position="15"/>
    </location>
    <ligand>
        <name>ATP</name>
        <dbReference type="ChEBI" id="CHEBI:30616"/>
    </ligand>
</feature>
<dbReference type="CDD" id="cd14265">
    <property type="entry name" value="UDPK_IM_like"/>
    <property type="match status" value="1"/>
</dbReference>
<feature type="transmembrane region" description="Helical" evidence="19">
    <location>
        <begin position="30"/>
        <end position="49"/>
    </location>
</feature>
<evidence type="ECO:0000256" key="3">
    <source>
        <dbReference type="ARBA" id="ARBA00022475"/>
    </source>
</evidence>
<evidence type="ECO:0000256" key="11">
    <source>
        <dbReference type="ARBA" id="ARBA00023098"/>
    </source>
</evidence>
<dbReference type="GO" id="GO:0008654">
    <property type="term" value="P:phospholipid biosynthetic process"/>
    <property type="evidence" value="ECO:0007669"/>
    <property type="project" value="UniProtKB-KW"/>
</dbReference>
<feature type="transmembrane region" description="Helical" evidence="19">
    <location>
        <begin position="95"/>
        <end position="120"/>
    </location>
</feature>
<dbReference type="PANTHER" id="PTHR34299">
    <property type="entry name" value="DIACYLGLYCEROL KINASE"/>
    <property type="match status" value="1"/>
</dbReference>
<dbReference type="PANTHER" id="PTHR34299:SF1">
    <property type="entry name" value="DIACYLGLYCEROL KINASE"/>
    <property type="match status" value="1"/>
</dbReference>
<evidence type="ECO:0000313" key="21">
    <source>
        <dbReference type="Proteomes" id="UP001056539"/>
    </source>
</evidence>
<feature type="binding site" evidence="18">
    <location>
        <position position="75"/>
    </location>
    <ligand>
        <name>a divalent metal cation</name>
        <dbReference type="ChEBI" id="CHEBI:60240"/>
    </ligand>
</feature>
<feature type="binding site" evidence="17">
    <location>
        <begin position="93"/>
        <end position="94"/>
    </location>
    <ligand>
        <name>ATP</name>
        <dbReference type="ChEBI" id="CHEBI:30616"/>
    </ligand>
</feature>
<evidence type="ECO:0000256" key="17">
    <source>
        <dbReference type="PIRSR" id="PIRSR600829-3"/>
    </source>
</evidence>
<protein>
    <submittedName>
        <fullName evidence="20">Diacylglycerol kinase family protein</fullName>
    </submittedName>
</protein>
<keyword evidence="4" id="KW-0444">Lipid biosynthesis</keyword>
<dbReference type="GO" id="GO:0005886">
    <property type="term" value="C:plasma membrane"/>
    <property type="evidence" value="ECO:0007669"/>
    <property type="project" value="UniProtKB-SubCell"/>
</dbReference>
<accession>A0AAX3BB96</accession>
<evidence type="ECO:0000256" key="15">
    <source>
        <dbReference type="PIRSR" id="PIRSR600829-1"/>
    </source>
</evidence>
<feature type="active site" description="Proton acceptor" evidence="15">
    <location>
        <position position="68"/>
    </location>
</feature>
<keyword evidence="10 19" id="KW-1133">Transmembrane helix</keyword>
<organism evidence="20 21">
    <name type="scientific">Thermospira aquatica</name>
    <dbReference type="NCBI Taxonomy" id="2828656"/>
    <lineage>
        <taxon>Bacteria</taxon>
        <taxon>Pseudomonadati</taxon>
        <taxon>Spirochaetota</taxon>
        <taxon>Spirochaetia</taxon>
        <taxon>Brevinematales</taxon>
        <taxon>Thermospiraceae</taxon>
        <taxon>Thermospira</taxon>
    </lineage>
</organism>
<evidence type="ECO:0000256" key="12">
    <source>
        <dbReference type="ARBA" id="ARBA00023136"/>
    </source>
</evidence>
<gene>
    <name evidence="20" type="ORF">KDW03_08815</name>
</gene>
<keyword evidence="12 19" id="KW-0472">Membrane</keyword>
<comment type="similarity">
    <text evidence="2">Belongs to the bacterial diacylglycerol kinase family.</text>
</comment>
<dbReference type="KEGG" id="taqu:KDW03_08815"/>
<evidence type="ECO:0000256" key="10">
    <source>
        <dbReference type="ARBA" id="ARBA00022989"/>
    </source>
</evidence>
<keyword evidence="14" id="KW-1208">Phospholipid metabolism</keyword>
<keyword evidence="9 17" id="KW-0067">ATP-binding</keyword>
<evidence type="ECO:0000256" key="6">
    <source>
        <dbReference type="ARBA" id="ARBA00022692"/>
    </source>
</evidence>
<dbReference type="GO" id="GO:0005524">
    <property type="term" value="F:ATP binding"/>
    <property type="evidence" value="ECO:0007669"/>
    <property type="project" value="UniProtKB-KW"/>
</dbReference>
<feature type="binding site" evidence="17">
    <location>
        <begin position="84"/>
        <end position="86"/>
    </location>
    <ligand>
        <name>ATP</name>
        <dbReference type="ChEBI" id="CHEBI:30616"/>
    </ligand>
</feature>
<evidence type="ECO:0000256" key="1">
    <source>
        <dbReference type="ARBA" id="ARBA00004651"/>
    </source>
</evidence>
<dbReference type="GO" id="GO:0016301">
    <property type="term" value="F:kinase activity"/>
    <property type="evidence" value="ECO:0007669"/>
    <property type="project" value="UniProtKB-KW"/>
</dbReference>
<dbReference type="InterPro" id="IPR033717">
    <property type="entry name" value="UDPK"/>
</dbReference>
<keyword evidence="13" id="KW-0594">Phospholipid biosynthesis</keyword>
<comment type="cofactor">
    <cofactor evidence="18">
        <name>Mg(2+)</name>
        <dbReference type="ChEBI" id="CHEBI:18420"/>
    </cofactor>
    <text evidence="18">Mn(2+), Zn(2+), Cd(2+) and Co(2+) support activity to lesser extents.</text>
</comment>
<sequence length="130" mass="14800">MFRRHSHPWWKSFIYAYAGLRRVFLRERNFRFHLVVATMVIVAGILFRLTFIEWAIIFLAIGLVLGLETVNTSVEAICDVIKPEKHGSVRRIKDMAAGAVMIASLTSAMVGVVILGPHAWNWFMRVIGSK</sequence>
<keyword evidence="18" id="KW-0479">Metal-binding</keyword>
<comment type="subcellular location">
    <subcellularLocation>
        <location evidence="1">Cell membrane</location>
        <topology evidence="1">Multi-pass membrane protein</topology>
    </subcellularLocation>
</comment>
<keyword evidence="8 20" id="KW-0418">Kinase</keyword>
<evidence type="ECO:0000256" key="18">
    <source>
        <dbReference type="PIRSR" id="PIRSR600829-4"/>
    </source>
</evidence>
<keyword evidence="18" id="KW-0460">Magnesium</keyword>
<evidence type="ECO:0000256" key="9">
    <source>
        <dbReference type="ARBA" id="ARBA00022840"/>
    </source>
</evidence>
<evidence type="ECO:0000256" key="7">
    <source>
        <dbReference type="ARBA" id="ARBA00022741"/>
    </source>
</evidence>
<keyword evidence="21" id="KW-1185">Reference proteome</keyword>
<dbReference type="Pfam" id="PF01219">
    <property type="entry name" value="DAGK_prokar"/>
    <property type="match status" value="1"/>
</dbReference>
<feature type="binding site" evidence="16">
    <location>
        <position position="68"/>
    </location>
    <ligand>
        <name>substrate</name>
    </ligand>
</feature>
<evidence type="ECO:0000256" key="5">
    <source>
        <dbReference type="ARBA" id="ARBA00022679"/>
    </source>
</evidence>
<evidence type="ECO:0000256" key="16">
    <source>
        <dbReference type="PIRSR" id="PIRSR600829-2"/>
    </source>
</evidence>
<evidence type="ECO:0000256" key="8">
    <source>
        <dbReference type="ARBA" id="ARBA00022777"/>
    </source>
</evidence>
<dbReference type="RefSeq" id="WP_271434717.1">
    <property type="nucleotide sequence ID" value="NZ_CP073355.1"/>
</dbReference>
<keyword evidence="7 17" id="KW-0547">Nucleotide-binding</keyword>
<dbReference type="InterPro" id="IPR036945">
    <property type="entry name" value="DAGK_sf"/>
</dbReference>
<evidence type="ECO:0000256" key="14">
    <source>
        <dbReference type="ARBA" id="ARBA00023264"/>
    </source>
</evidence>
<name>A0AAX3BB96_9SPIR</name>
<proteinExistence type="inferred from homology"/>
<keyword evidence="3" id="KW-1003">Cell membrane</keyword>
<evidence type="ECO:0000313" key="20">
    <source>
        <dbReference type="EMBL" id="URA09583.1"/>
    </source>
</evidence>
<feature type="transmembrane region" description="Helical" evidence="19">
    <location>
        <begin position="55"/>
        <end position="74"/>
    </location>
</feature>
<dbReference type="EMBL" id="CP073355">
    <property type="protein sequence ID" value="URA09583.1"/>
    <property type="molecule type" value="Genomic_DNA"/>
</dbReference>
<dbReference type="Gene3D" id="1.10.287.3610">
    <property type="match status" value="1"/>
</dbReference>
<reference evidence="20" key="1">
    <citation type="submission" date="2021-04" db="EMBL/GenBank/DDBJ databases">
        <authorList>
            <person name="Postec A."/>
        </authorList>
    </citation>
    <scope>NUCLEOTIDE SEQUENCE</scope>
    <source>
        <strain evidence="20">F1F22</strain>
    </source>
</reference>
<keyword evidence="11" id="KW-0443">Lipid metabolism</keyword>
<feature type="binding site" evidence="18">
    <location>
        <position position="27"/>
    </location>
    <ligand>
        <name>a divalent metal cation</name>
        <dbReference type="ChEBI" id="CHEBI:60240"/>
    </ligand>
</feature>
<dbReference type="AlphaFoldDB" id="A0AAX3BB96"/>
<evidence type="ECO:0000256" key="19">
    <source>
        <dbReference type="SAM" id="Phobius"/>
    </source>
</evidence>
<evidence type="ECO:0000256" key="13">
    <source>
        <dbReference type="ARBA" id="ARBA00023209"/>
    </source>
</evidence>
<dbReference type="InterPro" id="IPR000829">
    <property type="entry name" value="DAGK"/>
</dbReference>
<keyword evidence="5" id="KW-0808">Transferase</keyword>
<reference evidence="20" key="2">
    <citation type="submission" date="2022-06" db="EMBL/GenBank/DDBJ databases">
        <title>Thermospira aquatica gen. nov., sp. nov.</title>
        <authorList>
            <person name="Ben Ali Gam Z."/>
            <person name="Labat M."/>
        </authorList>
    </citation>
    <scope>NUCLEOTIDE SEQUENCE</scope>
    <source>
        <strain evidence="20">F1F22</strain>
    </source>
</reference>
<feature type="binding site" evidence="17">
    <location>
        <position position="75"/>
    </location>
    <ligand>
        <name>ATP</name>
        <dbReference type="ChEBI" id="CHEBI:30616"/>
    </ligand>
</feature>
<dbReference type="Proteomes" id="UP001056539">
    <property type="component" value="Chromosome"/>
</dbReference>
<evidence type="ECO:0000256" key="4">
    <source>
        <dbReference type="ARBA" id="ARBA00022516"/>
    </source>
</evidence>
<dbReference type="GO" id="GO:0046872">
    <property type="term" value="F:metal ion binding"/>
    <property type="evidence" value="ECO:0007669"/>
    <property type="project" value="UniProtKB-KW"/>
</dbReference>
<evidence type="ECO:0000256" key="2">
    <source>
        <dbReference type="ARBA" id="ARBA00005967"/>
    </source>
</evidence>
<feature type="binding site" evidence="17">
    <location>
        <position position="27"/>
    </location>
    <ligand>
        <name>ATP</name>
        <dbReference type="ChEBI" id="CHEBI:30616"/>
    </ligand>
</feature>